<proteinExistence type="predicted"/>
<name>A0A0H3KVH5_PANAA</name>
<keyword evidence="1" id="KW-1133">Transmembrane helix</keyword>
<dbReference type="AlphaFoldDB" id="A0A0H3KVH5"/>
<dbReference type="eggNOG" id="ENOG5032TWR">
    <property type="taxonomic scope" value="Bacteria"/>
</dbReference>
<reference evidence="3" key="1">
    <citation type="journal article" date="2012" name="Appl. Microbiol. Biotechnol.">
        <title>The complete genome sequence of Pantoea ananatis AJ13355, an organism with great biotechnological potential.</title>
        <authorList>
            <person name="Hara Y."/>
            <person name="Kadotani N."/>
            <person name="Izui H."/>
            <person name="Katashkina J.I."/>
            <person name="Kuvaeva T.M."/>
            <person name="Andreeva I.G."/>
            <person name="Golubeva L.I."/>
            <person name="Malko D.B."/>
            <person name="Makeev V.J."/>
            <person name="Mashko S.V."/>
            <person name="Kozlov Y.I."/>
        </authorList>
    </citation>
    <scope>NUCLEOTIDE SEQUENCE [LARGE SCALE GENOMIC DNA]</scope>
    <source>
        <strain evidence="3">AJ13355</strain>
    </source>
</reference>
<gene>
    <name evidence="2" type="primary">ychH</name>
    <name evidence="2" type="ordered locus">PAJ_0986</name>
</gene>
<dbReference type="Proteomes" id="UP000006690">
    <property type="component" value="Chromosome"/>
</dbReference>
<sequence length="92" mass="10428">MKRHHSRMAGNALMGIGLVTMLLGIGFSIINQLPSLDLPQMLAQGAMFGIFFGALLWLVGACISGREKVEDRYYWVRHYGDKRCRRTHHSSH</sequence>
<feature type="transmembrane region" description="Helical" evidence="1">
    <location>
        <begin position="12"/>
        <end position="30"/>
    </location>
</feature>
<evidence type="ECO:0000313" key="2">
    <source>
        <dbReference type="EMBL" id="BAK11066.1"/>
    </source>
</evidence>
<keyword evidence="1" id="KW-0812">Transmembrane</keyword>
<evidence type="ECO:0000256" key="1">
    <source>
        <dbReference type="SAM" id="Phobius"/>
    </source>
</evidence>
<dbReference type="InterPro" id="IPR019698">
    <property type="entry name" value="DUF2583"/>
</dbReference>
<dbReference type="NCBIfam" id="NF007968">
    <property type="entry name" value="PRK10692.1"/>
    <property type="match status" value="1"/>
</dbReference>
<accession>A0A0H3KVH5</accession>
<keyword evidence="1" id="KW-0472">Membrane</keyword>
<dbReference type="PATRIC" id="fig|932677.3.peg.1139"/>
<dbReference type="OrthoDB" id="6494670at2"/>
<dbReference type="RefSeq" id="WP_013025519.1">
    <property type="nucleotide sequence ID" value="NC_017531.2"/>
</dbReference>
<dbReference type="HOGENOM" id="CLU_187796_0_0_6"/>
<organism evidence="2 3">
    <name type="scientific">Pantoea ananatis (strain AJ13355)</name>
    <dbReference type="NCBI Taxonomy" id="932677"/>
    <lineage>
        <taxon>Bacteria</taxon>
        <taxon>Pseudomonadati</taxon>
        <taxon>Pseudomonadota</taxon>
        <taxon>Gammaproteobacteria</taxon>
        <taxon>Enterobacterales</taxon>
        <taxon>Erwiniaceae</taxon>
        <taxon>Pantoea</taxon>
    </lineage>
</organism>
<dbReference type="KEGG" id="paj:PAJ_0986"/>
<dbReference type="Pfam" id="PF10762">
    <property type="entry name" value="DUF2583"/>
    <property type="match status" value="1"/>
</dbReference>
<protein>
    <submittedName>
        <fullName evidence="2">Inner membrane protein YchH</fullName>
    </submittedName>
</protein>
<dbReference type="GeneID" id="57268527"/>
<feature type="transmembrane region" description="Helical" evidence="1">
    <location>
        <begin position="42"/>
        <end position="63"/>
    </location>
</feature>
<dbReference type="EMBL" id="AP012032">
    <property type="protein sequence ID" value="BAK11066.1"/>
    <property type="molecule type" value="Genomic_DNA"/>
</dbReference>
<evidence type="ECO:0000313" key="3">
    <source>
        <dbReference type="Proteomes" id="UP000006690"/>
    </source>
</evidence>